<organism evidence="2 3">
    <name type="scientific">Tetranychus urticae</name>
    <name type="common">Two-spotted spider mite</name>
    <dbReference type="NCBI Taxonomy" id="32264"/>
    <lineage>
        <taxon>Eukaryota</taxon>
        <taxon>Metazoa</taxon>
        <taxon>Ecdysozoa</taxon>
        <taxon>Arthropoda</taxon>
        <taxon>Chelicerata</taxon>
        <taxon>Arachnida</taxon>
        <taxon>Acari</taxon>
        <taxon>Acariformes</taxon>
        <taxon>Trombidiformes</taxon>
        <taxon>Prostigmata</taxon>
        <taxon>Eleutherengona</taxon>
        <taxon>Raphignathae</taxon>
        <taxon>Tetranychoidea</taxon>
        <taxon>Tetranychidae</taxon>
        <taxon>Tetranychus</taxon>
    </lineage>
</organism>
<reference evidence="2" key="2">
    <citation type="submission" date="2015-06" db="UniProtKB">
        <authorList>
            <consortium name="EnsemblMetazoa"/>
        </authorList>
    </citation>
    <scope>IDENTIFICATION</scope>
</reference>
<dbReference type="EMBL" id="CAEY01000175">
    <property type="status" value="NOT_ANNOTATED_CDS"/>
    <property type="molecule type" value="Genomic_DNA"/>
</dbReference>
<evidence type="ECO:0000313" key="3">
    <source>
        <dbReference type="Proteomes" id="UP000015104"/>
    </source>
</evidence>
<evidence type="ECO:0000256" key="1">
    <source>
        <dbReference type="SAM" id="Phobius"/>
    </source>
</evidence>
<proteinExistence type="predicted"/>
<name>T1KK83_TETUR</name>
<reference evidence="3" key="1">
    <citation type="submission" date="2011-08" db="EMBL/GenBank/DDBJ databases">
        <authorList>
            <person name="Rombauts S."/>
        </authorList>
    </citation>
    <scope>NUCLEOTIDE SEQUENCE</scope>
    <source>
        <strain evidence="3">London</strain>
    </source>
</reference>
<feature type="transmembrane region" description="Helical" evidence="1">
    <location>
        <begin position="360"/>
        <end position="386"/>
    </location>
</feature>
<sequence>MKISTFNPNLVYNLSGNEERPKYPNDRPRRTIFRTSQFLTYFGLIVSSILVIRHYFAFRVFTKVDISIYKETGLPSIGVCFFYDIEHQHGPILQETADNHKITRLTVKQINDLLPTWDQFVTSCKVAVPELLTYMSCTRLDTNMSEYLNLYSKCFRLFASPLNQIKYNMYHDWASELIKIEINKSILTTSKIGLFLNNPISGLQNAMGDPSFIQLETTGNNLASVTFRRVQIISKPYPYETGCIDYSQLDCRERKMCIHKCVGDTQLAIKKQWNYLRYIKLQPNHFNARFSDYPESSLFSTYCYQKYPHQPCNQLFYIPDLATQINSPFAGNESFKISIIYPYGTEKLIEYYPVESFKSFIIHLTSVIGIWITLPVIKVLNLLFYWTHRAFNWQQNVKTKPKSSHLFLYKGWLTRDPKRQTIRTRHQLSYVNGLSTRNFQRLTW</sequence>
<accession>T1KK83</accession>
<keyword evidence="1" id="KW-1133">Transmembrane helix</keyword>
<dbReference type="AlphaFoldDB" id="T1KK83"/>
<dbReference type="Proteomes" id="UP000015104">
    <property type="component" value="Unassembled WGS sequence"/>
</dbReference>
<feature type="transmembrane region" description="Helical" evidence="1">
    <location>
        <begin position="38"/>
        <end position="56"/>
    </location>
</feature>
<dbReference type="HOGENOM" id="CLU_617269_0_0_1"/>
<protein>
    <submittedName>
        <fullName evidence="2">Uncharacterized protein</fullName>
    </submittedName>
</protein>
<keyword evidence="3" id="KW-1185">Reference proteome</keyword>
<keyword evidence="1" id="KW-0472">Membrane</keyword>
<dbReference type="EnsemblMetazoa" id="tetur13g02760.1">
    <property type="protein sequence ID" value="tetur13g02760.1"/>
    <property type="gene ID" value="tetur13g02760"/>
</dbReference>
<keyword evidence="1" id="KW-0812">Transmembrane</keyword>
<evidence type="ECO:0000313" key="2">
    <source>
        <dbReference type="EnsemblMetazoa" id="tetur13g02760.1"/>
    </source>
</evidence>